<protein>
    <recommendedName>
        <fullName evidence="5">DUF2946 domain-containing protein</fullName>
    </recommendedName>
</protein>
<proteinExistence type="predicted"/>
<reference evidence="2 3" key="2">
    <citation type="submission" date="2019-02" db="EMBL/GenBank/DDBJ databases">
        <title>Draft Genome Sequences of Six Type Strains of the Genus Massilia.</title>
        <authorList>
            <person name="Miess H."/>
            <person name="Frediansyhah A."/>
            <person name="Gross H."/>
        </authorList>
    </citation>
    <scope>NUCLEOTIDE SEQUENCE [LARGE SCALE GENOMIC DNA]</scope>
    <source>
        <strain evidence="2 3">DSM 17472</strain>
    </source>
</reference>
<reference evidence="1" key="1">
    <citation type="journal article" date="2014" name="Int. J. Syst. Evol. Microbiol.">
        <title>Complete genome sequence of Corynebacterium casei LMG S-19264T (=DSM 44701T), isolated from a smear-ripened cheese.</title>
        <authorList>
            <consortium name="US DOE Joint Genome Institute (JGI-PGF)"/>
            <person name="Walter F."/>
            <person name="Albersmeier A."/>
            <person name="Kalinowski J."/>
            <person name="Ruckert C."/>
        </authorList>
    </citation>
    <scope>NUCLEOTIDE SEQUENCE</scope>
    <source>
        <strain evidence="1">KCTC 12343</strain>
    </source>
</reference>
<evidence type="ECO:0000313" key="1">
    <source>
        <dbReference type="EMBL" id="GGY35553.1"/>
    </source>
</evidence>
<sequence length="116" mass="12197">MTDRPRFRYRRATRGRLAAWAVPFIAALAGIILLVQLFAAAAHHDHELAAKSQHCVACALHAHPDTAPPGAPPEAASPGWTLLGMLPPLARVASAAPAADHLLPPAQAPPPFLSSR</sequence>
<gene>
    <name evidence="2" type="ORF">EYF70_11810</name>
    <name evidence="1" type="ORF">GCM10007387_17050</name>
</gene>
<dbReference type="Proteomes" id="UP000628442">
    <property type="component" value="Unassembled WGS sequence"/>
</dbReference>
<dbReference type="AlphaFoldDB" id="A0A411WXN2"/>
<evidence type="ECO:0000313" key="4">
    <source>
        <dbReference type="Proteomes" id="UP000628442"/>
    </source>
</evidence>
<reference evidence="1" key="3">
    <citation type="submission" date="2022-12" db="EMBL/GenBank/DDBJ databases">
        <authorList>
            <person name="Sun Q."/>
            <person name="Kim S."/>
        </authorList>
    </citation>
    <scope>NUCLEOTIDE SEQUENCE</scope>
    <source>
        <strain evidence="1">KCTC 12343</strain>
    </source>
</reference>
<dbReference type="EMBL" id="BMWV01000003">
    <property type="protein sequence ID" value="GGY35553.1"/>
    <property type="molecule type" value="Genomic_DNA"/>
</dbReference>
<evidence type="ECO:0000313" key="3">
    <source>
        <dbReference type="Proteomes" id="UP000292307"/>
    </source>
</evidence>
<dbReference type="RefSeq" id="WP_131145579.1">
    <property type="nucleotide sequence ID" value="NZ_BMWV01000003.1"/>
</dbReference>
<organism evidence="1 4">
    <name type="scientific">Pseudoduganella albidiflava</name>
    <dbReference type="NCBI Taxonomy" id="321983"/>
    <lineage>
        <taxon>Bacteria</taxon>
        <taxon>Pseudomonadati</taxon>
        <taxon>Pseudomonadota</taxon>
        <taxon>Betaproteobacteria</taxon>
        <taxon>Burkholderiales</taxon>
        <taxon>Oxalobacteraceae</taxon>
        <taxon>Telluria group</taxon>
        <taxon>Pseudoduganella</taxon>
    </lineage>
</organism>
<dbReference type="Proteomes" id="UP000292307">
    <property type="component" value="Chromosome"/>
</dbReference>
<keyword evidence="3" id="KW-1185">Reference proteome</keyword>
<accession>A0A411WXN2</accession>
<dbReference type="EMBL" id="CP036401">
    <property type="protein sequence ID" value="QBI01457.1"/>
    <property type="molecule type" value="Genomic_DNA"/>
</dbReference>
<evidence type="ECO:0008006" key="5">
    <source>
        <dbReference type="Google" id="ProtNLM"/>
    </source>
</evidence>
<evidence type="ECO:0000313" key="2">
    <source>
        <dbReference type="EMBL" id="QBI01457.1"/>
    </source>
</evidence>
<name>A0A411WXN2_9BURK</name>